<dbReference type="GO" id="GO:0005634">
    <property type="term" value="C:nucleus"/>
    <property type="evidence" value="ECO:0007669"/>
    <property type="project" value="UniProtKB-SubCell"/>
</dbReference>
<comment type="subcellular location">
    <subcellularLocation>
        <location evidence="2">Cytoplasm</location>
    </subcellularLocation>
    <subcellularLocation>
        <location evidence="1">Nucleus</location>
    </subcellularLocation>
</comment>
<gene>
    <name evidence="13" type="ORF">VNO80_17948</name>
</gene>
<dbReference type="PANTHER" id="PTHR13135">
    <property type="entry name" value="CYTOSOLIC RESINIFERATOXIN BINDING PROTEIN RBP-26"/>
    <property type="match status" value="1"/>
</dbReference>
<dbReference type="Gene3D" id="1.10.10.1440">
    <property type="entry name" value="PHAX RNA-binding domain"/>
    <property type="match status" value="1"/>
</dbReference>
<dbReference type="GO" id="GO:0005737">
    <property type="term" value="C:cytoplasm"/>
    <property type="evidence" value="ECO:0007669"/>
    <property type="project" value="UniProtKB-SubCell"/>
</dbReference>
<evidence type="ECO:0000256" key="1">
    <source>
        <dbReference type="ARBA" id="ARBA00004123"/>
    </source>
</evidence>
<comment type="caution">
    <text evidence="13">The sequence shown here is derived from an EMBL/GenBank/DDBJ whole genome shotgun (WGS) entry which is preliminary data.</text>
</comment>
<keyword evidence="8" id="KW-0653">Protein transport</keyword>
<sequence>MRHRTVIGGKVAVLTRLRQFSTPPAHIEALRIVLSGLVFHCSAKLFAMENGDNILDVIYEEGELDDMDGDVDMADVEEGELVEPDTQNVLGQSSAGDVNEANQEPLSKNRKRRANKKKNKKKRKGSGSNPTDINRFVLDTCRRLKEKKSYMVYNAVGCLGISALSDLVNEVDAIQACGGQKTADGRRYRTGGGILWSILKVREPKVFKEIMKKTKEFEKQFKQPTVTQRPVPKKEDSSQGVPFSFSGRDEGNVLDSDFHVSQLQNQHDPATSLEKPISVHDRLRIPVSYDDDLLVENPVNDAT</sequence>
<evidence type="ECO:0000256" key="4">
    <source>
        <dbReference type="ARBA" id="ARBA00016856"/>
    </source>
</evidence>
<dbReference type="InterPro" id="IPR019385">
    <property type="entry name" value="PHAX_RNA-binding_domain"/>
</dbReference>
<keyword evidence="6" id="KW-0963">Cytoplasm</keyword>
<evidence type="ECO:0000256" key="2">
    <source>
        <dbReference type="ARBA" id="ARBA00004496"/>
    </source>
</evidence>
<evidence type="ECO:0000256" key="8">
    <source>
        <dbReference type="ARBA" id="ARBA00022927"/>
    </source>
</evidence>
<feature type="compositionally biased region" description="Polar residues" evidence="11">
    <location>
        <begin position="85"/>
        <end position="106"/>
    </location>
</feature>
<dbReference type="AlphaFoldDB" id="A0AAN9MED9"/>
<evidence type="ECO:0000313" key="13">
    <source>
        <dbReference type="EMBL" id="KAK7352526.1"/>
    </source>
</evidence>
<keyword evidence="5" id="KW-0813">Transport</keyword>
<evidence type="ECO:0000256" key="6">
    <source>
        <dbReference type="ARBA" id="ARBA00022490"/>
    </source>
</evidence>
<evidence type="ECO:0000256" key="9">
    <source>
        <dbReference type="ARBA" id="ARBA00023242"/>
    </source>
</evidence>
<dbReference type="EMBL" id="JAYMYR010000007">
    <property type="protein sequence ID" value="KAK7352526.1"/>
    <property type="molecule type" value="Genomic_DNA"/>
</dbReference>
<evidence type="ECO:0000313" key="14">
    <source>
        <dbReference type="Proteomes" id="UP001374584"/>
    </source>
</evidence>
<dbReference type="GO" id="GO:0006408">
    <property type="term" value="P:snRNA export from nucleus"/>
    <property type="evidence" value="ECO:0007669"/>
    <property type="project" value="InterPro"/>
</dbReference>
<name>A0AAN9MED9_PHACN</name>
<keyword evidence="9" id="KW-0539">Nucleus</keyword>
<dbReference type="InterPro" id="IPR039047">
    <property type="entry name" value="PHAX"/>
</dbReference>
<feature type="region of interest" description="Disordered" evidence="11">
    <location>
        <begin position="222"/>
        <end position="252"/>
    </location>
</feature>
<keyword evidence="7" id="KW-0694">RNA-binding</keyword>
<organism evidence="13 14">
    <name type="scientific">Phaseolus coccineus</name>
    <name type="common">Scarlet runner bean</name>
    <name type="synonym">Phaseolus multiflorus</name>
    <dbReference type="NCBI Taxonomy" id="3886"/>
    <lineage>
        <taxon>Eukaryota</taxon>
        <taxon>Viridiplantae</taxon>
        <taxon>Streptophyta</taxon>
        <taxon>Embryophyta</taxon>
        <taxon>Tracheophyta</taxon>
        <taxon>Spermatophyta</taxon>
        <taxon>Magnoliopsida</taxon>
        <taxon>eudicotyledons</taxon>
        <taxon>Gunneridae</taxon>
        <taxon>Pentapetalae</taxon>
        <taxon>rosids</taxon>
        <taxon>fabids</taxon>
        <taxon>Fabales</taxon>
        <taxon>Fabaceae</taxon>
        <taxon>Papilionoideae</taxon>
        <taxon>50 kb inversion clade</taxon>
        <taxon>NPAAA clade</taxon>
        <taxon>indigoferoid/millettioid clade</taxon>
        <taxon>Phaseoleae</taxon>
        <taxon>Phaseolus</taxon>
    </lineage>
</organism>
<evidence type="ECO:0000259" key="12">
    <source>
        <dbReference type="Pfam" id="PF10258"/>
    </source>
</evidence>
<keyword evidence="14" id="KW-1185">Reference proteome</keyword>
<evidence type="ECO:0000256" key="10">
    <source>
        <dbReference type="ARBA" id="ARBA00030834"/>
    </source>
</evidence>
<dbReference type="InterPro" id="IPR038092">
    <property type="entry name" value="PHAX_RNA-binding_sf"/>
</dbReference>
<evidence type="ECO:0000256" key="11">
    <source>
        <dbReference type="SAM" id="MobiDB-lite"/>
    </source>
</evidence>
<proteinExistence type="inferred from homology"/>
<protein>
    <recommendedName>
        <fullName evidence="4">Phosphorylated adapter RNA export protein</fullName>
    </recommendedName>
    <alternativeName>
        <fullName evidence="10">RNA U small nuclear RNA export adapter protein</fullName>
    </alternativeName>
</protein>
<dbReference type="GO" id="GO:0003723">
    <property type="term" value="F:RNA binding"/>
    <property type="evidence" value="ECO:0007669"/>
    <property type="project" value="UniProtKB-KW"/>
</dbReference>
<accession>A0AAN9MED9</accession>
<dbReference type="PANTHER" id="PTHR13135:SF0">
    <property type="entry name" value="PHOSPHORYLATED ADAPTER RNA EXPORT PROTEIN"/>
    <property type="match status" value="1"/>
</dbReference>
<comment type="similarity">
    <text evidence="3">Belongs to the PHAX family.</text>
</comment>
<dbReference type="GO" id="GO:0015031">
    <property type="term" value="P:protein transport"/>
    <property type="evidence" value="ECO:0007669"/>
    <property type="project" value="UniProtKB-KW"/>
</dbReference>
<feature type="region of interest" description="Disordered" evidence="11">
    <location>
        <begin position="84"/>
        <end position="132"/>
    </location>
</feature>
<dbReference type="Pfam" id="PF10258">
    <property type="entry name" value="PHAX_RNA-bd"/>
    <property type="match status" value="1"/>
</dbReference>
<evidence type="ECO:0000256" key="3">
    <source>
        <dbReference type="ARBA" id="ARBA00006094"/>
    </source>
</evidence>
<evidence type="ECO:0000256" key="7">
    <source>
        <dbReference type="ARBA" id="ARBA00022884"/>
    </source>
</evidence>
<reference evidence="13 14" key="1">
    <citation type="submission" date="2024-01" db="EMBL/GenBank/DDBJ databases">
        <title>The genomes of 5 underutilized Papilionoideae crops provide insights into root nodulation and disease resistanc.</title>
        <authorList>
            <person name="Jiang F."/>
        </authorList>
    </citation>
    <scope>NUCLEOTIDE SEQUENCE [LARGE SCALE GENOMIC DNA]</scope>
    <source>
        <strain evidence="13">JINMINGXINNONG_FW02</strain>
        <tissue evidence="13">Leaves</tissue>
    </source>
</reference>
<feature type="compositionally biased region" description="Basic residues" evidence="11">
    <location>
        <begin position="108"/>
        <end position="125"/>
    </location>
</feature>
<evidence type="ECO:0000256" key="5">
    <source>
        <dbReference type="ARBA" id="ARBA00022448"/>
    </source>
</evidence>
<dbReference type="Proteomes" id="UP001374584">
    <property type="component" value="Unassembled WGS sequence"/>
</dbReference>
<feature type="domain" description="Phosphorylated adapter RNA export protein RNA-binding" evidence="12">
    <location>
        <begin position="137"/>
        <end position="216"/>
    </location>
</feature>